<feature type="domain" description="Protein kinase" evidence="5">
    <location>
        <begin position="15"/>
        <end position="311"/>
    </location>
</feature>
<dbReference type="InterPro" id="IPR001584">
    <property type="entry name" value="Integrase_cat-core"/>
</dbReference>
<dbReference type="PANTHER" id="PTHR43289">
    <property type="entry name" value="MITOGEN-ACTIVATED PROTEIN KINASE KINASE KINASE 20-RELATED"/>
    <property type="match status" value="1"/>
</dbReference>
<reference evidence="7 8" key="1">
    <citation type="submission" date="2020-08" db="EMBL/GenBank/DDBJ databases">
        <title>The Agave Microbiome: Exploring the role of microbial communities in plant adaptations to desert environments.</title>
        <authorList>
            <person name="Partida-Martinez L.P."/>
        </authorList>
    </citation>
    <scope>NUCLEOTIDE SEQUENCE [LARGE SCALE GENOMIC DNA]</scope>
    <source>
        <strain evidence="7 8">AT3.2</strain>
    </source>
</reference>
<dbReference type="PANTHER" id="PTHR43289:SF6">
    <property type="entry name" value="SERINE_THREONINE-PROTEIN KINASE NEKL-3"/>
    <property type="match status" value="1"/>
</dbReference>
<dbReference type="GO" id="GO:0004674">
    <property type="term" value="F:protein serine/threonine kinase activity"/>
    <property type="evidence" value="ECO:0007669"/>
    <property type="project" value="UniProtKB-EC"/>
</dbReference>
<evidence type="ECO:0000313" key="8">
    <source>
        <dbReference type="Proteomes" id="UP000540787"/>
    </source>
</evidence>
<evidence type="ECO:0000259" key="6">
    <source>
        <dbReference type="PROSITE" id="PS50994"/>
    </source>
</evidence>
<evidence type="ECO:0000256" key="2">
    <source>
        <dbReference type="ARBA" id="ARBA00022741"/>
    </source>
</evidence>
<dbReference type="AlphaFoldDB" id="A0A7W9WXX8"/>
<dbReference type="InterPro" id="IPR000719">
    <property type="entry name" value="Prot_kinase_dom"/>
</dbReference>
<dbReference type="EC" id="2.7.11.1" evidence="7"/>
<dbReference type="SMART" id="SM00220">
    <property type="entry name" value="S_TKc"/>
    <property type="match status" value="1"/>
</dbReference>
<evidence type="ECO:0000259" key="5">
    <source>
        <dbReference type="PROSITE" id="PS50011"/>
    </source>
</evidence>
<evidence type="ECO:0000313" key="7">
    <source>
        <dbReference type="EMBL" id="MBB6132858.1"/>
    </source>
</evidence>
<dbReference type="GO" id="GO:0005524">
    <property type="term" value="F:ATP binding"/>
    <property type="evidence" value="ECO:0007669"/>
    <property type="project" value="UniProtKB-KW"/>
</dbReference>
<evidence type="ECO:0000256" key="4">
    <source>
        <dbReference type="ARBA" id="ARBA00022840"/>
    </source>
</evidence>
<sequence length="320" mass="34412">MYDAGTVISLTGGQYRLREPLAGAAYGVVWRADSLHATGAVALKLVNLDQMARAPEALRARWLDSANTEIAFLRSLAPWDGRHIVRLLDSGEHLGLPALALELLDGDLAAYLAEETAAGRTIAPGRALAWIGQVNQALAKVHANGWRYLDLKPGNLLLDRAADTLKLADFGTNRRLDDLRAHTYAGTANWQAPEQFFPDADGYATEARTDYFALGALFYYLVCGRLLRYSSTCGQAWQTHGRDGAAALLATHQARPPVLQLDEAALFANHLGPAAVPGLALLRRLLADSPAERPQHALDISRLLGQATSLLGPAPARSAA</sequence>
<gene>
    <name evidence="7" type="ORF">HD842_000969</name>
</gene>
<dbReference type="Proteomes" id="UP000540787">
    <property type="component" value="Unassembled WGS sequence"/>
</dbReference>
<dbReference type="GO" id="GO:0015074">
    <property type="term" value="P:DNA integration"/>
    <property type="evidence" value="ECO:0007669"/>
    <property type="project" value="InterPro"/>
</dbReference>
<comment type="caution">
    <text evidence="7">The sequence shown here is derived from an EMBL/GenBank/DDBJ whole genome shotgun (WGS) entry which is preliminary data.</text>
</comment>
<keyword evidence="4" id="KW-0067">ATP-binding</keyword>
<feature type="domain" description="Integrase catalytic" evidence="6">
    <location>
        <begin position="16"/>
        <end position="201"/>
    </location>
</feature>
<keyword evidence="1 7" id="KW-0808">Transferase</keyword>
<evidence type="ECO:0000256" key="1">
    <source>
        <dbReference type="ARBA" id="ARBA00022679"/>
    </source>
</evidence>
<dbReference type="PROSITE" id="PS50994">
    <property type="entry name" value="INTEGRASE"/>
    <property type="match status" value="1"/>
</dbReference>
<dbReference type="InterPro" id="IPR011009">
    <property type="entry name" value="Kinase-like_dom_sf"/>
</dbReference>
<proteinExistence type="predicted"/>
<name>A0A7W9WXX8_9BURK</name>
<dbReference type="Gene3D" id="1.10.510.10">
    <property type="entry name" value="Transferase(Phosphotransferase) domain 1"/>
    <property type="match status" value="1"/>
</dbReference>
<evidence type="ECO:0000256" key="3">
    <source>
        <dbReference type="ARBA" id="ARBA00022777"/>
    </source>
</evidence>
<dbReference type="EMBL" id="JACHBX010000001">
    <property type="protein sequence ID" value="MBB6132858.1"/>
    <property type="molecule type" value="Genomic_DNA"/>
</dbReference>
<keyword evidence="2" id="KW-0547">Nucleotide-binding</keyword>
<dbReference type="Pfam" id="PF00069">
    <property type="entry name" value="Pkinase"/>
    <property type="match status" value="1"/>
</dbReference>
<dbReference type="SUPFAM" id="SSF56112">
    <property type="entry name" value="Protein kinase-like (PK-like)"/>
    <property type="match status" value="1"/>
</dbReference>
<keyword evidence="8" id="KW-1185">Reference proteome</keyword>
<accession>A0A7W9WXX8</accession>
<protein>
    <submittedName>
        <fullName evidence="7">Serine/threonine-protein kinase</fullName>
        <ecNumber evidence="7">2.7.11.1</ecNumber>
    </submittedName>
</protein>
<keyword evidence="3 7" id="KW-0418">Kinase</keyword>
<dbReference type="RefSeq" id="WP_183551678.1">
    <property type="nucleotide sequence ID" value="NZ_JACHBX010000001.1"/>
</dbReference>
<dbReference type="PROSITE" id="PS50011">
    <property type="entry name" value="PROTEIN_KINASE_DOM"/>
    <property type="match status" value="1"/>
</dbReference>
<organism evidence="7 8">
    <name type="scientific">Massilia aurea</name>
    <dbReference type="NCBI Taxonomy" id="373040"/>
    <lineage>
        <taxon>Bacteria</taxon>
        <taxon>Pseudomonadati</taxon>
        <taxon>Pseudomonadota</taxon>
        <taxon>Betaproteobacteria</taxon>
        <taxon>Burkholderiales</taxon>
        <taxon>Oxalobacteraceae</taxon>
        <taxon>Telluria group</taxon>
        <taxon>Massilia</taxon>
    </lineage>
</organism>